<dbReference type="EMBL" id="JACOSL010000045">
    <property type="protein sequence ID" value="MBI1756931.1"/>
    <property type="molecule type" value="Genomic_DNA"/>
</dbReference>
<organism evidence="1 2">
    <name type="scientific">Fimbriimonas ginsengisoli</name>
    <dbReference type="NCBI Taxonomy" id="1005039"/>
    <lineage>
        <taxon>Bacteria</taxon>
        <taxon>Bacillati</taxon>
        <taxon>Armatimonadota</taxon>
        <taxon>Fimbriimonadia</taxon>
        <taxon>Fimbriimonadales</taxon>
        <taxon>Fimbriimonadaceae</taxon>
        <taxon>Fimbriimonas</taxon>
    </lineage>
</organism>
<reference evidence="1" key="1">
    <citation type="submission" date="2020-07" db="EMBL/GenBank/DDBJ databases">
        <title>Huge and variable diversity of episymbiotic CPR bacteria and DPANN archaea in groundwater ecosystems.</title>
        <authorList>
            <person name="He C.Y."/>
            <person name="Keren R."/>
            <person name="Whittaker M."/>
            <person name="Farag I.F."/>
            <person name="Doudna J."/>
            <person name="Cate J.H.D."/>
            <person name="Banfield J.F."/>
        </authorList>
    </citation>
    <scope>NUCLEOTIDE SEQUENCE</scope>
    <source>
        <strain evidence="1">NC_groundwater_17_Pr7_B-0.1um_64_12</strain>
    </source>
</reference>
<name>A0A931PWR9_FIMGI</name>
<accession>A0A931PWR9</accession>
<evidence type="ECO:0000313" key="2">
    <source>
        <dbReference type="Proteomes" id="UP000727962"/>
    </source>
</evidence>
<dbReference type="AlphaFoldDB" id="A0A931PWR9"/>
<dbReference type="Proteomes" id="UP000727962">
    <property type="component" value="Unassembled WGS sequence"/>
</dbReference>
<comment type="caution">
    <text evidence="1">The sequence shown here is derived from an EMBL/GenBank/DDBJ whole genome shotgun (WGS) entry which is preliminary data.</text>
</comment>
<proteinExistence type="predicted"/>
<gene>
    <name evidence="1" type="ORF">HYR64_07485</name>
</gene>
<sequence>MPPAHARLTVTRNSPRDIKIRGLEMFLDDKPLANLAFGESHSLEIEPGVHTLRVTNNLYAESAEFTIQAGEHSTFEVGNVVRGLGAVPFMLFGFGPYRVFLSDPEITRE</sequence>
<evidence type="ECO:0000313" key="1">
    <source>
        <dbReference type="EMBL" id="MBI1756931.1"/>
    </source>
</evidence>
<protein>
    <submittedName>
        <fullName evidence="1">Uncharacterized protein</fullName>
    </submittedName>
</protein>